<dbReference type="Gene3D" id="3.40.50.10190">
    <property type="entry name" value="BRCT domain"/>
    <property type="match status" value="2"/>
</dbReference>
<dbReference type="PROSITE" id="PS50172">
    <property type="entry name" value="BRCT"/>
    <property type="match status" value="2"/>
</dbReference>
<feature type="compositionally biased region" description="Basic residues" evidence="6">
    <location>
        <begin position="330"/>
        <end position="341"/>
    </location>
</feature>
<evidence type="ECO:0000256" key="1">
    <source>
        <dbReference type="ARBA" id="ARBA00004123"/>
    </source>
</evidence>
<feature type="compositionally biased region" description="Basic residues" evidence="6">
    <location>
        <begin position="354"/>
        <end position="365"/>
    </location>
</feature>
<dbReference type="Proteomes" id="UP000663823">
    <property type="component" value="Unassembled WGS sequence"/>
</dbReference>
<dbReference type="EMBL" id="CAJNOO010000527">
    <property type="protein sequence ID" value="CAF0969926.1"/>
    <property type="molecule type" value="Genomic_DNA"/>
</dbReference>
<protein>
    <recommendedName>
        <fullName evidence="7">BRCT domain-containing protein</fullName>
    </recommendedName>
</protein>
<name>A0A814ENE4_9BILA</name>
<gene>
    <name evidence="9" type="ORF">OTI717_LOCUS3723</name>
    <name evidence="8" type="ORF">RFH988_LOCUS12574</name>
</gene>
<comment type="caution">
    <text evidence="8">The sequence shown here is derived from an EMBL/GenBank/DDBJ whole genome shotgun (WGS) entry which is preliminary data.</text>
</comment>
<dbReference type="PANTHER" id="PTHR11370:SF5">
    <property type="entry name" value="DNA REPAIR PROTEIN XRCC1"/>
    <property type="match status" value="1"/>
</dbReference>
<evidence type="ECO:0000313" key="9">
    <source>
        <dbReference type="EMBL" id="CAF3539314.1"/>
    </source>
</evidence>
<feature type="domain" description="BRCT" evidence="7">
    <location>
        <begin position="229"/>
        <end position="318"/>
    </location>
</feature>
<dbReference type="GO" id="GO:0003684">
    <property type="term" value="F:damaged DNA binding"/>
    <property type="evidence" value="ECO:0007669"/>
    <property type="project" value="InterPro"/>
</dbReference>
<dbReference type="GO" id="GO:0006303">
    <property type="term" value="P:double-strand break repair via nonhomologous end joining"/>
    <property type="evidence" value="ECO:0007669"/>
    <property type="project" value="InterPro"/>
</dbReference>
<evidence type="ECO:0000313" key="10">
    <source>
        <dbReference type="Proteomes" id="UP000663882"/>
    </source>
</evidence>
<dbReference type="CDD" id="cd17725">
    <property type="entry name" value="BRCT_XRCC1_rpt1"/>
    <property type="match status" value="1"/>
</dbReference>
<evidence type="ECO:0000256" key="6">
    <source>
        <dbReference type="SAM" id="MobiDB-lite"/>
    </source>
</evidence>
<dbReference type="GO" id="GO:0005634">
    <property type="term" value="C:nucleus"/>
    <property type="evidence" value="ECO:0007669"/>
    <property type="project" value="UniProtKB-SubCell"/>
</dbReference>
<dbReference type="Pfam" id="PF16589">
    <property type="entry name" value="BRCT_2"/>
    <property type="match status" value="1"/>
</dbReference>
<dbReference type="GO" id="GO:0000012">
    <property type="term" value="P:single strand break repair"/>
    <property type="evidence" value="ECO:0007669"/>
    <property type="project" value="InterPro"/>
</dbReference>
<dbReference type="GO" id="GO:0006284">
    <property type="term" value="P:base-excision repair"/>
    <property type="evidence" value="ECO:0007669"/>
    <property type="project" value="InterPro"/>
</dbReference>
<keyword evidence="4" id="KW-0234">DNA repair</keyword>
<dbReference type="SMART" id="SM00292">
    <property type="entry name" value="BRCT"/>
    <property type="match status" value="2"/>
</dbReference>
<proteinExistence type="predicted"/>
<dbReference type="AlphaFoldDB" id="A0A814ENE4"/>
<dbReference type="Proteomes" id="UP000663882">
    <property type="component" value="Unassembled WGS sequence"/>
</dbReference>
<comment type="subcellular location">
    <subcellularLocation>
        <location evidence="1">Nucleus</location>
    </subcellularLocation>
</comment>
<organism evidence="8 10">
    <name type="scientific">Rotaria sordida</name>
    <dbReference type="NCBI Taxonomy" id="392033"/>
    <lineage>
        <taxon>Eukaryota</taxon>
        <taxon>Metazoa</taxon>
        <taxon>Spiralia</taxon>
        <taxon>Gnathifera</taxon>
        <taxon>Rotifera</taxon>
        <taxon>Eurotatoria</taxon>
        <taxon>Bdelloidea</taxon>
        <taxon>Philodinida</taxon>
        <taxon>Philodinidae</taxon>
        <taxon>Rotaria</taxon>
    </lineage>
</organism>
<reference evidence="8" key="1">
    <citation type="submission" date="2021-02" db="EMBL/GenBank/DDBJ databases">
        <authorList>
            <person name="Nowell W R."/>
        </authorList>
    </citation>
    <scope>NUCLEOTIDE SEQUENCE</scope>
</reference>
<dbReference type="Pfam" id="PF00533">
    <property type="entry name" value="BRCT"/>
    <property type="match status" value="1"/>
</dbReference>
<evidence type="ECO:0000313" key="8">
    <source>
        <dbReference type="EMBL" id="CAF0969926.1"/>
    </source>
</evidence>
<dbReference type="PANTHER" id="PTHR11370">
    <property type="entry name" value="DNA-REPAIR PROTEIN XRCC1"/>
    <property type="match status" value="1"/>
</dbReference>
<accession>A0A814ENE4</accession>
<dbReference type="InterPro" id="IPR045080">
    <property type="entry name" value="BRCT_XRCC1_rpt1"/>
</dbReference>
<dbReference type="Pfam" id="PF01834">
    <property type="entry name" value="XRCC1_N"/>
    <property type="match status" value="1"/>
</dbReference>
<dbReference type="EMBL" id="CAJOAX010000206">
    <property type="protein sequence ID" value="CAF3539314.1"/>
    <property type="molecule type" value="Genomic_DNA"/>
</dbReference>
<dbReference type="InterPro" id="IPR036420">
    <property type="entry name" value="BRCT_dom_sf"/>
</dbReference>
<dbReference type="InterPro" id="IPR008979">
    <property type="entry name" value="Galactose-bd-like_sf"/>
</dbReference>
<feature type="region of interest" description="Disordered" evidence="6">
    <location>
        <begin position="322"/>
        <end position="373"/>
    </location>
</feature>
<evidence type="ECO:0000256" key="5">
    <source>
        <dbReference type="ARBA" id="ARBA00023242"/>
    </source>
</evidence>
<dbReference type="SUPFAM" id="SSF52113">
    <property type="entry name" value="BRCT domain"/>
    <property type="match status" value="2"/>
</dbReference>
<dbReference type="FunFam" id="2.60.120.260:FF:000025">
    <property type="entry name" value="DNA repair protein XRCC1 isoform X1"/>
    <property type="match status" value="1"/>
</dbReference>
<dbReference type="InterPro" id="IPR001357">
    <property type="entry name" value="BRCT_dom"/>
</dbReference>
<keyword evidence="5" id="KW-0539">Nucleus</keyword>
<feature type="domain" description="BRCT" evidence="7">
    <location>
        <begin position="379"/>
        <end position="471"/>
    </location>
</feature>
<keyword evidence="2" id="KW-0677">Repeat</keyword>
<evidence type="ECO:0000259" key="7">
    <source>
        <dbReference type="PROSITE" id="PS50172"/>
    </source>
</evidence>
<dbReference type="SUPFAM" id="SSF49785">
    <property type="entry name" value="Galactose-binding domain-like"/>
    <property type="match status" value="1"/>
</dbReference>
<feature type="region of interest" description="Disordered" evidence="6">
    <location>
        <begin position="171"/>
        <end position="202"/>
    </location>
</feature>
<evidence type="ECO:0000256" key="2">
    <source>
        <dbReference type="ARBA" id="ARBA00022737"/>
    </source>
</evidence>
<dbReference type="InterPro" id="IPR002706">
    <property type="entry name" value="Xrcc1_N"/>
</dbReference>
<sequence length="473" mass="54871">MSLIHLKNILSCSSEDRVHCAKNLLKPEQYKKWLSSKSTEERIICILEFEKPSLISSVDIGNDGSAFIELLVSHSSSSKPDDWTALLPSTIFMTPNESRSNKNRNQIKSFKSYQLNKTCLNEEWDRLKIICDQKFNRSNQFGLSFVKLYSTVDDNKQIEIGNKSLTNIADEDETKKEENQTKKKLKSISNDDDDDDKHVSPNVSDELLSKKSINDNQTQKLKKKDVKNNKSQIMKNIAFVLSGFQNPLRSQLRNKATAMGATYNDDWNEKCTHLICAFPNTPKFTEVQQTEKGFIVNKQWIIDCHKKNQLLPEKLYELKEINDNETKQQTPKRKSETKKRKTQNEDENIISKDVKKRTPVKKKPTTTKEDKKKKNKFEEIPAVFHGKHFYVSYGDYDDNTLLDITRVILAYDGILERQITPDVKYVITNRTWNQDFAKISKSNPDINFINLDWLQDCHDANQFVPMQPYLVVP</sequence>
<dbReference type="Gene3D" id="2.60.120.260">
    <property type="entry name" value="Galactose-binding domain-like"/>
    <property type="match status" value="1"/>
</dbReference>
<keyword evidence="3" id="KW-0227">DNA damage</keyword>
<evidence type="ECO:0000256" key="4">
    <source>
        <dbReference type="ARBA" id="ARBA00023204"/>
    </source>
</evidence>
<dbReference type="OrthoDB" id="25840at2759"/>
<evidence type="ECO:0000256" key="3">
    <source>
        <dbReference type="ARBA" id="ARBA00022763"/>
    </source>
</evidence>